<dbReference type="EMBL" id="CP063458">
    <property type="protein sequence ID" value="QOV87297.1"/>
    <property type="molecule type" value="Genomic_DNA"/>
</dbReference>
<evidence type="ECO:0000313" key="2">
    <source>
        <dbReference type="Proteomes" id="UP000593765"/>
    </source>
</evidence>
<dbReference type="GO" id="GO:0016791">
    <property type="term" value="F:phosphatase activity"/>
    <property type="evidence" value="ECO:0007669"/>
    <property type="project" value="TreeGrafter"/>
</dbReference>
<dbReference type="GO" id="GO:0000287">
    <property type="term" value="F:magnesium ion binding"/>
    <property type="evidence" value="ECO:0007669"/>
    <property type="project" value="TreeGrafter"/>
</dbReference>
<keyword evidence="2" id="KW-1185">Reference proteome</keyword>
<dbReference type="Gene3D" id="3.30.1240.10">
    <property type="match status" value="1"/>
</dbReference>
<dbReference type="SUPFAM" id="SSF56784">
    <property type="entry name" value="HAD-like"/>
    <property type="match status" value="1"/>
</dbReference>
<dbReference type="InterPro" id="IPR023214">
    <property type="entry name" value="HAD_sf"/>
</dbReference>
<proteinExistence type="predicted"/>
<dbReference type="CDD" id="cd07516">
    <property type="entry name" value="HAD_Pase"/>
    <property type="match status" value="1"/>
</dbReference>
<dbReference type="RefSeq" id="WP_206290194.1">
    <property type="nucleotide sequence ID" value="NZ_CP063458.1"/>
</dbReference>
<accession>A0A7M2WP33</accession>
<dbReference type="PROSITE" id="PS01229">
    <property type="entry name" value="COF_2"/>
    <property type="match status" value="1"/>
</dbReference>
<dbReference type="KEGG" id="hbs:IPV69_13445"/>
<dbReference type="PANTHER" id="PTHR10000:SF8">
    <property type="entry name" value="HAD SUPERFAMILY HYDROLASE-LIKE, TYPE 3"/>
    <property type="match status" value="1"/>
</dbReference>
<protein>
    <submittedName>
        <fullName evidence="1">HAD family phosphatase</fullName>
    </submittedName>
</protein>
<dbReference type="GO" id="GO:0005829">
    <property type="term" value="C:cytosol"/>
    <property type="evidence" value="ECO:0007669"/>
    <property type="project" value="TreeGrafter"/>
</dbReference>
<name>A0A7M2WP33_9BACT</name>
<reference evidence="1 2" key="1">
    <citation type="submission" date="2020-10" db="EMBL/GenBank/DDBJ databases">
        <title>Wide distribution of Phycisphaera-like planctomycetes from WD2101 soil group in peatlands and genome analysis of the first cultivated representative.</title>
        <authorList>
            <person name="Dedysh S.N."/>
            <person name="Beletsky A.V."/>
            <person name="Ivanova A."/>
            <person name="Kulichevskaya I.S."/>
            <person name="Suzina N.E."/>
            <person name="Philippov D.A."/>
            <person name="Rakitin A.L."/>
            <person name="Mardanov A.V."/>
            <person name="Ravin N.V."/>
        </authorList>
    </citation>
    <scope>NUCLEOTIDE SEQUENCE [LARGE SCALE GENOMIC DNA]</scope>
    <source>
        <strain evidence="1 2">M1803</strain>
    </source>
</reference>
<dbReference type="Proteomes" id="UP000593765">
    <property type="component" value="Chromosome"/>
</dbReference>
<dbReference type="Pfam" id="PF08282">
    <property type="entry name" value="Hydrolase_3"/>
    <property type="match status" value="1"/>
</dbReference>
<organism evidence="1 2">
    <name type="scientific">Humisphaera borealis</name>
    <dbReference type="NCBI Taxonomy" id="2807512"/>
    <lineage>
        <taxon>Bacteria</taxon>
        <taxon>Pseudomonadati</taxon>
        <taxon>Planctomycetota</taxon>
        <taxon>Phycisphaerae</taxon>
        <taxon>Tepidisphaerales</taxon>
        <taxon>Tepidisphaeraceae</taxon>
        <taxon>Humisphaera</taxon>
    </lineage>
</organism>
<dbReference type="AlphaFoldDB" id="A0A7M2WP33"/>
<dbReference type="Gene3D" id="3.40.50.1000">
    <property type="entry name" value="HAD superfamily/HAD-like"/>
    <property type="match status" value="1"/>
</dbReference>
<sequence length="270" mass="28652">MSDPFPYRLAAIDIDDTLAGPDKAIGDANRLAVDRLRDAGCRVVLASGRRHGNMLRYAQSLGIDDFVISAQGALTRHASRDDVIHHAPLDRTLAGETVELGRQMGVGLVMFTPGGAFSAAPTDWTEKLKRDTGGDLVYVDRLPPSPADVVEKVLWCDEPDRLAGMFESMTARFEGRAIVTITDPHLLEYTSPDATKAAGLAAVAKHYGIAQAQTLAFGDGNNDVPMLGWAGLGIAMSHASENAKRAAKRVAPPGNPETSLARAVEALLGG</sequence>
<evidence type="ECO:0000313" key="1">
    <source>
        <dbReference type="EMBL" id="QOV87297.1"/>
    </source>
</evidence>
<dbReference type="NCBIfam" id="TIGR00099">
    <property type="entry name" value="Cof-subfamily"/>
    <property type="match status" value="1"/>
</dbReference>
<dbReference type="PANTHER" id="PTHR10000">
    <property type="entry name" value="PHOSPHOSERINE PHOSPHATASE"/>
    <property type="match status" value="1"/>
</dbReference>
<gene>
    <name evidence="1" type="ORF">IPV69_13445</name>
</gene>
<dbReference type="InterPro" id="IPR000150">
    <property type="entry name" value="Cof"/>
</dbReference>
<dbReference type="InterPro" id="IPR036412">
    <property type="entry name" value="HAD-like_sf"/>
</dbReference>